<dbReference type="Proteomes" id="UP000198854">
    <property type="component" value="Unassembled WGS sequence"/>
</dbReference>
<dbReference type="EMBL" id="FNDD01000011">
    <property type="protein sequence ID" value="SDH23038.1"/>
    <property type="molecule type" value="Genomic_DNA"/>
</dbReference>
<dbReference type="GO" id="GO:0016787">
    <property type="term" value="F:hydrolase activity"/>
    <property type="evidence" value="ECO:0007669"/>
    <property type="project" value="InterPro"/>
</dbReference>
<dbReference type="PANTHER" id="PTHR47751">
    <property type="entry name" value="SUPERFAMILY HYDROLASE, PUTATIVE (AFU_ORTHOLOGUE AFUA_2G16580)-RELATED"/>
    <property type="match status" value="1"/>
</dbReference>
<feature type="domain" description="Xaa-Pro dipeptidyl-peptidase-like" evidence="1">
    <location>
        <begin position="79"/>
        <end position="242"/>
    </location>
</feature>
<dbReference type="SUPFAM" id="SSF53474">
    <property type="entry name" value="alpha/beta-Hydrolases"/>
    <property type="match status" value="1"/>
</dbReference>
<evidence type="ECO:0000313" key="2">
    <source>
        <dbReference type="EMBL" id="SDH23038.1"/>
    </source>
</evidence>
<dbReference type="InterPro" id="IPR029058">
    <property type="entry name" value="AB_hydrolase_fold"/>
</dbReference>
<keyword evidence="3" id="KW-1185">Reference proteome</keyword>
<evidence type="ECO:0000259" key="1">
    <source>
        <dbReference type="Pfam" id="PF02129"/>
    </source>
</evidence>
<sequence length="369" mass="40353">MKNQSETAELNTAQEFVDTGRRTMMKMTSAGLVAIGVGALSTETAAANTQLELGSEWDKTFAKSDKVDHQKVTFTNRYGITLAADLYQPKNANGKLSGLVLSGPFGAVKEQSSGLYAQTMAERGFVTLAFDPSYTGESGGEPRNVASPDINTEDFSAAVDFLGLQANVDRERIGAIGICGWGGMVLNATAIDKRIKAVAASTMYDMTRLYSKGYNDSVTLEQRTQSLEQLAQQRWQDAENGQTAYGPVSLELQGGEPQFVVEYAAYYKSPQRGFHPRAVNSNASWTLTTPLSFMNMPILTYIAEISPRPVLFVHGEKAHSRYFSETAYAAAAEPKELMIIPGATHTDLYDQMDVIPFDKLEAFFKQHLA</sequence>
<dbReference type="Pfam" id="PF02129">
    <property type="entry name" value="Peptidase_S15"/>
    <property type="match status" value="1"/>
</dbReference>
<organism evidence="2 3">
    <name type="scientific">Vibrio xiamenensis</name>
    <dbReference type="NCBI Taxonomy" id="861298"/>
    <lineage>
        <taxon>Bacteria</taxon>
        <taxon>Pseudomonadati</taxon>
        <taxon>Pseudomonadota</taxon>
        <taxon>Gammaproteobacteria</taxon>
        <taxon>Vibrionales</taxon>
        <taxon>Vibrionaceae</taxon>
        <taxon>Vibrio</taxon>
    </lineage>
</organism>
<protein>
    <recommendedName>
        <fullName evidence="1">Xaa-Pro dipeptidyl-peptidase-like domain-containing protein</fullName>
    </recommendedName>
</protein>
<dbReference type="PROSITE" id="PS51318">
    <property type="entry name" value="TAT"/>
    <property type="match status" value="1"/>
</dbReference>
<dbReference type="STRING" id="861298.SAMN04488136_11164"/>
<evidence type="ECO:0000313" key="3">
    <source>
        <dbReference type="Proteomes" id="UP000198854"/>
    </source>
</evidence>
<dbReference type="OrthoDB" id="9805123at2"/>
<accession>A0A1G8APY4</accession>
<dbReference type="Gene3D" id="1.10.10.800">
    <property type="match status" value="1"/>
</dbReference>
<dbReference type="Gene3D" id="3.40.50.1820">
    <property type="entry name" value="alpha/beta hydrolase"/>
    <property type="match status" value="1"/>
</dbReference>
<dbReference type="InterPro" id="IPR051411">
    <property type="entry name" value="Polyketide_trans_af380"/>
</dbReference>
<reference evidence="3" key="1">
    <citation type="submission" date="2016-10" db="EMBL/GenBank/DDBJ databases">
        <authorList>
            <person name="Varghese N."/>
            <person name="Submissions S."/>
        </authorList>
    </citation>
    <scope>NUCLEOTIDE SEQUENCE [LARGE SCALE GENOMIC DNA]</scope>
    <source>
        <strain evidence="3">CGMCC 1.10228</strain>
    </source>
</reference>
<dbReference type="PANTHER" id="PTHR47751:SF1">
    <property type="entry name" value="SUPERFAMILY HYDROLASE, PUTATIVE (AFU_ORTHOLOGUE AFUA_2G16580)-RELATED"/>
    <property type="match status" value="1"/>
</dbReference>
<dbReference type="AlphaFoldDB" id="A0A1G8APY4"/>
<proteinExistence type="predicted"/>
<gene>
    <name evidence="2" type="ORF">SAMN04488136_11164</name>
</gene>
<dbReference type="InterPro" id="IPR006311">
    <property type="entry name" value="TAT_signal"/>
</dbReference>
<dbReference type="InterPro" id="IPR000383">
    <property type="entry name" value="Xaa-Pro-like_dom"/>
</dbReference>
<dbReference type="RefSeq" id="WP_093273428.1">
    <property type="nucleotide sequence ID" value="NZ_FNDD01000011.1"/>
</dbReference>
<name>A0A1G8APY4_9VIBR</name>